<dbReference type="PANTHER" id="PTHR22409">
    <property type="entry name" value="CHROMOSOME 19 OPEN READING FRAME 44"/>
    <property type="match status" value="1"/>
</dbReference>
<dbReference type="Proteomes" id="UP001501920">
    <property type="component" value="Chromosome 15"/>
</dbReference>
<dbReference type="InterPro" id="IPR040120">
    <property type="entry name" value="C19orf44-like"/>
</dbReference>
<feature type="compositionally biased region" description="Polar residues" evidence="1">
    <location>
        <begin position="50"/>
        <end position="61"/>
    </location>
</feature>
<feature type="region of interest" description="Disordered" evidence="1">
    <location>
        <begin position="454"/>
        <end position="537"/>
    </location>
</feature>
<feature type="region of interest" description="Disordered" evidence="1">
    <location>
        <begin position="255"/>
        <end position="309"/>
    </location>
</feature>
<feature type="region of interest" description="Disordered" evidence="1">
    <location>
        <begin position="397"/>
        <end position="441"/>
    </location>
</feature>
<name>A0AAR2L3I9_PYGNA</name>
<feature type="compositionally biased region" description="Polar residues" evidence="1">
    <location>
        <begin position="19"/>
        <end position="35"/>
    </location>
</feature>
<reference evidence="3 4" key="1">
    <citation type="submission" date="2020-10" db="EMBL/GenBank/DDBJ databases">
        <title>Pygocentrus nattereri (red-bellied piranha) genome, fPygNat1, primary haplotype.</title>
        <authorList>
            <person name="Myers G."/>
            <person name="Meyer A."/>
            <person name="Karagic N."/>
            <person name="Pippel M."/>
            <person name="Winkler S."/>
            <person name="Tracey A."/>
            <person name="Wood J."/>
            <person name="Formenti G."/>
            <person name="Howe K."/>
            <person name="Fedrigo O."/>
            <person name="Jarvis E.D."/>
        </authorList>
    </citation>
    <scope>NUCLEOTIDE SEQUENCE [LARGE SCALE GENOMIC DNA]</scope>
</reference>
<evidence type="ECO:0000256" key="1">
    <source>
        <dbReference type="SAM" id="MobiDB-lite"/>
    </source>
</evidence>
<feature type="region of interest" description="Disordered" evidence="1">
    <location>
        <begin position="107"/>
        <end position="126"/>
    </location>
</feature>
<feature type="compositionally biased region" description="Acidic residues" evidence="1">
    <location>
        <begin position="426"/>
        <end position="439"/>
    </location>
</feature>
<evidence type="ECO:0000259" key="2">
    <source>
        <dbReference type="Pfam" id="PF15391"/>
    </source>
</evidence>
<keyword evidence="4" id="KW-1185">Reference proteome</keyword>
<protein>
    <recommendedName>
        <fullName evidence="2">DUF4614 domain-containing protein</fullName>
    </recommendedName>
</protein>
<dbReference type="AlphaFoldDB" id="A0AAR2L3I9"/>
<evidence type="ECO:0000313" key="3">
    <source>
        <dbReference type="Ensembl" id="ENSPNAP00000069289.1"/>
    </source>
</evidence>
<reference evidence="3" key="2">
    <citation type="submission" date="2025-08" db="UniProtKB">
        <authorList>
            <consortium name="Ensembl"/>
        </authorList>
    </citation>
    <scope>IDENTIFICATION</scope>
</reference>
<feature type="domain" description="DUF4614" evidence="2">
    <location>
        <begin position="477"/>
        <end position="642"/>
    </location>
</feature>
<sequence length="664" mass="71859">MWNRGGFRSAALERAKAQLSGQRVTNSGTPKTNTLRDVGSANFGKDVLQARQTPLQGLSDLSSEDAESGDQGHPADPAKVAPHFAEPFGMGGGSRFLKKSASSAAADGHLSAPSRTPADATDLKLIPQRSSQSVALSRLALIEDRLRNHKSKKRGPEVPLPQEPGLSVQSSSSLSMAGSHFLKMKVTTPTDQKDCDTAHVGSYNKAPPHVASTVEKGVDSDEEDMRRLLGESLDSPDGSLTKVLRQSPQVSAKTYLKSGVNVSSPSVPSADQRQGKSHVSSAFTAHHHQSVSPSPPLSPKVLPASRSGSRRAVVTPLSLNSSSSHSEIRSLEELFPVASKDDDTLSEQSAVSDVVRTPMDPQRADFKLNIMTLDDLAPVTLGTAELSKEKVDSFLKTTGESPSGFRELSVSSAHKISHEDRREPEEAPAEYESDFESEIQTDTAPSANEISEHFSAGDKHSSIATEPQSRSGDWHSDDDLTLTEDPSKSTSTRYRRPGSLSRSRSSRSSSNSSDATVTQSEPRRLSARRPVKDATVQTQRDGLTYTWSAGQAVLGPSVGMSYTDPTPVASHTISAEAVEALSAYSPAVFALNDMMRQQLALTRSFIETSRHLHQAMVESLGPADYRYTTLKETKEFIRCNRSPKLTLKDALEEVLQEMREYHYI</sequence>
<reference evidence="3" key="3">
    <citation type="submission" date="2025-09" db="UniProtKB">
        <authorList>
            <consortium name="Ensembl"/>
        </authorList>
    </citation>
    <scope>IDENTIFICATION</scope>
</reference>
<evidence type="ECO:0000313" key="4">
    <source>
        <dbReference type="Proteomes" id="UP001501920"/>
    </source>
</evidence>
<dbReference type="Pfam" id="PF15391">
    <property type="entry name" value="DUF4614"/>
    <property type="match status" value="1"/>
</dbReference>
<proteinExistence type="predicted"/>
<accession>A0AAR2L3I9</accession>
<feature type="region of interest" description="Disordered" evidence="1">
    <location>
        <begin position="147"/>
        <end position="174"/>
    </location>
</feature>
<gene>
    <name evidence="3" type="primary">C19orf44</name>
</gene>
<dbReference type="GeneTree" id="ENSGT00390000002505"/>
<feature type="compositionally biased region" description="Polar residues" evidence="1">
    <location>
        <begin position="462"/>
        <end position="471"/>
    </location>
</feature>
<dbReference type="Ensembl" id="ENSPNAT00000085414.1">
    <property type="protein sequence ID" value="ENSPNAP00000069289.1"/>
    <property type="gene ID" value="ENSPNAG00000017155.2"/>
</dbReference>
<feature type="compositionally biased region" description="Basic and acidic residues" evidence="1">
    <location>
        <begin position="416"/>
        <end position="425"/>
    </location>
</feature>
<dbReference type="PANTHER" id="PTHR22409:SF2">
    <property type="entry name" value="CHROMOSOME 19 OPEN READING FRAME 44"/>
    <property type="match status" value="1"/>
</dbReference>
<dbReference type="InterPro" id="IPR027884">
    <property type="entry name" value="DUF4614"/>
</dbReference>
<feature type="compositionally biased region" description="Low complexity" evidence="1">
    <location>
        <begin position="497"/>
        <end position="513"/>
    </location>
</feature>
<feature type="region of interest" description="Disordered" evidence="1">
    <location>
        <begin position="191"/>
        <end position="222"/>
    </location>
</feature>
<organism evidence="3 4">
    <name type="scientific">Pygocentrus nattereri</name>
    <name type="common">Red-bellied piranha</name>
    <dbReference type="NCBI Taxonomy" id="42514"/>
    <lineage>
        <taxon>Eukaryota</taxon>
        <taxon>Metazoa</taxon>
        <taxon>Chordata</taxon>
        <taxon>Craniata</taxon>
        <taxon>Vertebrata</taxon>
        <taxon>Euteleostomi</taxon>
        <taxon>Actinopterygii</taxon>
        <taxon>Neopterygii</taxon>
        <taxon>Teleostei</taxon>
        <taxon>Ostariophysi</taxon>
        <taxon>Characiformes</taxon>
        <taxon>Characoidei</taxon>
        <taxon>Pygocentrus</taxon>
    </lineage>
</organism>
<feature type="region of interest" description="Disordered" evidence="1">
    <location>
        <begin position="1"/>
        <end position="95"/>
    </location>
</feature>